<evidence type="ECO:0000259" key="9">
    <source>
        <dbReference type="Pfam" id="PF13403"/>
    </source>
</evidence>
<evidence type="ECO:0000256" key="5">
    <source>
        <dbReference type="ARBA" id="ARBA00022737"/>
    </source>
</evidence>
<dbReference type="PRINTS" id="PR00313">
    <property type="entry name" value="CABNDNGRPT"/>
</dbReference>
<feature type="region of interest" description="Disordered" evidence="8">
    <location>
        <begin position="723"/>
        <end position="826"/>
    </location>
</feature>
<name>A0ABV5HYF6_9RHOB</name>
<sequence>MAVITITSAGTYTVNAGDTFIIGPGVEGDVRFEAADGASSPVDFNIELNDSPTHDKDIKIDIKGHNDLHPNISIADGYIGHETEFDLKDASGSAITTGDDVIIGKLEASEDGRDVTMIGTLDRDELEKLEKLEFDGNGGHDNVIPTDGISLDLGWMTDAERAAFEQEVLDAGYVADGSGGFFAPDPDGDGKSDVGHIDFKMDLDGDGSDDFELKLHHYEQIGITSGSGVPVGIDGIVDGDNTANEIDLAYTGDPEDDRIDNNDAPDGSDDDVVDAGGGDDTVRSGEGNDIVYGGSGNDSVDGEAGDDVIFGDSKAPDGTFDGGAVVRESFEWDKAPASGDDDDDSGDGVVDNGDPLSDFTQNTGNVDVSFRVTSESSPAISHTFSDQTQFVGGIDSGDESIDDESGLLSDLSGTSNGQTGYELGFSAPVEDVDFRINDIDGSGTVTVRAFDADDNEIAVTLTPGSELDTVDANTVTTADVGTFDDTDEPDFSVHVQIDGPVSRIEIDHSEGSANSGIWVSDVYFDAPLADTGGAGDDTLLGGDGDDAIFGEGGDDSLIGGADDDSIDGGSGNDTISGDAAVGPVRITIDQTSAGFTNEVFAYTIDRETGEISNIRTLTANATDSVGETFTYSAAPGAEVGVGIVSPEGTFLSSGYGDNVGLNSDGLVHTSGIAQGGDGEVTLGFEDRAGLGDGDFNDVVVTVDPGSSGTGFDNAHFEAVSDLPETAEDGDDVIDGGTGDDLIHGLGGDDDITGGNGGDTIFGGSGSDTVDGGAGGDFIDTGTPLSGAPLPDLGFPGLFPPDPTPDDDRDLVSGGDGNDTILTGDDADTIDGGAGADSINAGIDADAVAGGAGDDTIIGGEGSDTIEGNDGDDLIYGGLDPSFPDSLNIPDDNPSGPDDPVPDNGRDLIFGGDGNDTIFGQDDDDTIHGGDGADSIDAGIDDDEVFGGADADTIQGGDGNDTITGGAGADSLSGGDDRDTFIVGSVADADGDIVDGGSGGDDFDTLDLSGLGPFVTVGETTDPDGNSTSGTINFLDSPGGSVTGTLSYSEIENIVPCFTPGTRIATPRGEVAVEDLRTGDRVITRDNGLQEIRWTGARVLGTADLIAAPHLRPVLIRAGALGRGLPERDMTVSPQHRLLLTSERAALYFGEREVLAAARHLTGMEGIDEIRATGTTYIHFMCDRHEVVLSDGAWTESFQPGEQVLDAMGDATREEIFTLFPELRESAGIEAYQAARRSLKRHEARLLVE</sequence>
<dbReference type="PROSITE" id="PS00330">
    <property type="entry name" value="HEMOLYSIN_CALCIUM"/>
    <property type="match status" value="5"/>
</dbReference>
<feature type="compositionally biased region" description="Acidic residues" evidence="8">
    <location>
        <begin position="724"/>
        <end position="733"/>
    </location>
</feature>
<evidence type="ECO:0000256" key="7">
    <source>
        <dbReference type="ARBA" id="ARBA00023136"/>
    </source>
</evidence>
<evidence type="ECO:0000256" key="8">
    <source>
        <dbReference type="SAM" id="MobiDB-lite"/>
    </source>
</evidence>
<dbReference type="SUPFAM" id="SSF51120">
    <property type="entry name" value="beta-Roll"/>
    <property type="match status" value="4"/>
</dbReference>
<keyword evidence="5" id="KW-0677">Repeat</keyword>
<feature type="compositionally biased region" description="Gly residues" evidence="8">
    <location>
        <begin position="753"/>
        <end position="775"/>
    </location>
</feature>
<evidence type="ECO:0000256" key="4">
    <source>
        <dbReference type="ARBA" id="ARBA00022656"/>
    </source>
</evidence>
<comment type="subcellular location">
    <subcellularLocation>
        <location evidence="1">Membrane</location>
    </subcellularLocation>
    <subcellularLocation>
        <location evidence="2">Secreted</location>
    </subcellularLocation>
</comment>
<keyword evidence="12" id="KW-1185">Reference proteome</keyword>
<dbReference type="PANTHER" id="PTHR38340:SF1">
    <property type="entry name" value="S-LAYER PROTEIN"/>
    <property type="match status" value="1"/>
</dbReference>
<dbReference type="InterPro" id="IPR050557">
    <property type="entry name" value="RTX_toxin/Mannuronan_C5-epim"/>
</dbReference>
<keyword evidence="4" id="KW-0800">Toxin</keyword>
<dbReference type="EMBL" id="JBHMEC010000010">
    <property type="protein sequence ID" value="MFB9149462.1"/>
    <property type="molecule type" value="Genomic_DNA"/>
</dbReference>
<keyword evidence="6" id="KW-0843">Virulence</keyword>
<evidence type="ECO:0000256" key="1">
    <source>
        <dbReference type="ARBA" id="ARBA00004370"/>
    </source>
</evidence>
<feature type="region of interest" description="Disordered" evidence="8">
    <location>
        <begin position="951"/>
        <end position="975"/>
    </location>
</feature>
<dbReference type="Pfam" id="PF00353">
    <property type="entry name" value="HemolysinCabind"/>
    <property type="match status" value="7"/>
</dbReference>
<gene>
    <name evidence="11" type="ORF">ACFFU4_06815</name>
</gene>
<dbReference type="PROSITE" id="PS50817">
    <property type="entry name" value="INTEIN_N_TER"/>
    <property type="match status" value="1"/>
</dbReference>
<evidence type="ECO:0000313" key="12">
    <source>
        <dbReference type="Proteomes" id="UP001589670"/>
    </source>
</evidence>
<dbReference type="Pfam" id="PF13448">
    <property type="entry name" value="DUF4114"/>
    <property type="match status" value="1"/>
</dbReference>
<evidence type="ECO:0000259" key="10">
    <source>
        <dbReference type="Pfam" id="PF13448"/>
    </source>
</evidence>
<keyword evidence="3" id="KW-0964">Secreted</keyword>
<dbReference type="PANTHER" id="PTHR38340">
    <property type="entry name" value="S-LAYER PROTEIN"/>
    <property type="match status" value="1"/>
</dbReference>
<proteinExistence type="predicted"/>
<feature type="domain" description="Hedgehog/Intein (Hint)" evidence="9">
    <location>
        <begin position="1055"/>
        <end position="1200"/>
    </location>
</feature>
<dbReference type="PRINTS" id="PR01488">
    <property type="entry name" value="RTXTOXINA"/>
</dbReference>
<evidence type="ECO:0000256" key="3">
    <source>
        <dbReference type="ARBA" id="ARBA00022525"/>
    </source>
</evidence>
<organism evidence="11 12">
    <name type="scientific">Roseovarius ramblicola</name>
    <dbReference type="NCBI Taxonomy" id="2022336"/>
    <lineage>
        <taxon>Bacteria</taxon>
        <taxon>Pseudomonadati</taxon>
        <taxon>Pseudomonadota</taxon>
        <taxon>Alphaproteobacteria</taxon>
        <taxon>Rhodobacterales</taxon>
        <taxon>Roseobacteraceae</taxon>
        <taxon>Roseovarius</taxon>
    </lineage>
</organism>
<comment type="caution">
    <text evidence="11">The sequence shown here is derived from an EMBL/GenBank/DDBJ whole genome shotgun (WGS) entry which is preliminary data.</text>
</comment>
<dbReference type="InterPro" id="IPR025193">
    <property type="entry name" value="DUF4114"/>
</dbReference>
<dbReference type="Pfam" id="PF13403">
    <property type="entry name" value="Hint_2"/>
    <property type="match status" value="1"/>
</dbReference>
<evidence type="ECO:0000313" key="11">
    <source>
        <dbReference type="EMBL" id="MFB9149462.1"/>
    </source>
</evidence>
<dbReference type="InterPro" id="IPR003995">
    <property type="entry name" value="RTX_toxin_determinant-A"/>
</dbReference>
<reference evidence="11 12" key="1">
    <citation type="submission" date="2024-09" db="EMBL/GenBank/DDBJ databases">
        <authorList>
            <person name="Sun Q."/>
            <person name="Mori K."/>
        </authorList>
    </citation>
    <scope>NUCLEOTIDE SEQUENCE [LARGE SCALE GENOMIC DNA]</scope>
    <source>
        <strain evidence="11 12">CECT 9424</strain>
    </source>
</reference>
<dbReference type="InterPro" id="IPR028992">
    <property type="entry name" value="Hedgehog/Intein_dom"/>
</dbReference>
<protein>
    <submittedName>
        <fullName evidence="11">Hint domain-containing protein</fullName>
    </submittedName>
</protein>
<keyword evidence="7" id="KW-0472">Membrane</keyword>
<dbReference type="InterPro" id="IPR011049">
    <property type="entry name" value="Serralysin-like_metalloprot_C"/>
</dbReference>
<feature type="domain" description="DUF4114" evidence="10">
    <location>
        <begin position="657"/>
        <end position="703"/>
    </location>
</feature>
<evidence type="ECO:0000256" key="2">
    <source>
        <dbReference type="ARBA" id="ARBA00004613"/>
    </source>
</evidence>
<evidence type="ECO:0000256" key="6">
    <source>
        <dbReference type="ARBA" id="ARBA00023026"/>
    </source>
</evidence>
<dbReference type="InterPro" id="IPR001343">
    <property type="entry name" value="Hemolysn_Ca-bd"/>
</dbReference>
<dbReference type="Proteomes" id="UP001589670">
    <property type="component" value="Unassembled WGS sequence"/>
</dbReference>
<accession>A0ABV5HYF6</accession>
<dbReference type="InterPro" id="IPR018511">
    <property type="entry name" value="Hemolysin-typ_Ca-bd_CS"/>
</dbReference>
<dbReference type="RefSeq" id="WP_377068393.1">
    <property type="nucleotide sequence ID" value="NZ_JBHMEC010000010.1"/>
</dbReference>
<dbReference type="InterPro" id="IPR036844">
    <property type="entry name" value="Hint_dom_sf"/>
</dbReference>
<dbReference type="InterPro" id="IPR006141">
    <property type="entry name" value="Intein_N"/>
</dbReference>
<feature type="region of interest" description="Disordered" evidence="8">
    <location>
        <begin position="859"/>
        <end position="903"/>
    </location>
</feature>
<dbReference type="SUPFAM" id="SSF51294">
    <property type="entry name" value="Hedgehog/intein (Hint) domain"/>
    <property type="match status" value="1"/>
</dbReference>
<dbReference type="Gene3D" id="2.150.10.10">
    <property type="entry name" value="Serralysin-like metalloprotease, C-terminal"/>
    <property type="match status" value="4"/>
</dbReference>
<dbReference type="Gene3D" id="2.170.16.10">
    <property type="entry name" value="Hedgehog/Intein (Hint) domain"/>
    <property type="match status" value="1"/>
</dbReference>
<feature type="region of interest" description="Disordered" evidence="8">
    <location>
        <begin position="250"/>
        <end position="363"/>
    </location>
</feature>